<protein>
    <submittedName>
        <fullName evidence="2">Uncharacterized protein</fullName>
    </submittedName>
</protein>
<gene>
    <name evidence="2" type="ORF">BS47DRAFT_1357639</name>
</gene>
<keyword evidence="3" id="KW-1185">Reference proteome</keyword>
<feature type="region of interest" description="Disordered" evidence="1">
    <location>
        <begin position="1"/>
        <end position="46"/>
    </location>
</feature>
<proteinExistence type="predicted"/>
<reference evidence="2" key="1">
    <citation type="journal article" date="2020" name="Nat. Commun.">
        <title>Large-scale genome sequencing of mycorrhizal fungi provides insights into the early evolution of symbiotic traits.</title>
        <authorList>
            <person name="Miyauchi S."/>
            <person name="Kiss E."/>
            <person name="Kuo A."/>
            <person name="Drula E."/>
            <person name="Kohler A."/>
            <person name="Sanchez-Garcia M."/>
            <person name="Morin E."/>
            <person name="Andreopoulos B."/>
            <person name="Barry K.W."/>
            <person name="Bonito G."/>
            <person name="Buee M."/>
            <person name="Carver A."/>
            <person name="Chen C."/>
            <person name="Cichocki N."/>
            <person name="Clum A."/>
            <person name="Culley D."/>
            <person name="Crous P.W."/>
            <person name="Fauchery L."/>
            <person name="Girlanda M."/>
            <person name="Hayes R.D."/>
            <person name="Keri Z."/>
            <person name="LaButti K."/>
            <person name="Lipzen A."/>
            <person name="Lombard V."/>
            <person name="Magnuson J."/>
            <person name="Maillard F."/>
            <person name="Murat C."/>
            <person name="Nolan M."/>
            <person name="Ohm R.A."/>
            <person name="Pangilinan J."/>
            <person name="Pereira M.F."/>
            <person name="Perotto S."/>
            <person name="Peter M."/>
            <person name="Pfister S."/>
            <person name="Riley R."/>
            <person name="Sitrit Y."/>
            <person name="Stielow J.B."/>
            <person name="Szollosi G."/>
            <person name="Zifcakova L."/>
            <person name="Stursova M."/>
            <person name="Spatafora J.W."/>
            <person name="Tedersoo L."/>
            <person name="Vaario L.M."/>
            <person name="Yamada A."/>
            <person name="Yan M."/>
            <person name="Wang P."/>
            <person name="Xu J."/>
            <person name="Bruns T."/>
            <person name="Baldrian P."/>
            <person name="Vilgalys R."/>
            <person name="Dunand C."/>
            <person name="Henrissat B."/>
            <person name="Grigoriev I.V."/>
            <person name="Hibbett D."/>
            <person name="Nagy L.G."/>
            <person name="Martin F.M."/>
        </authorList>
    </citation>
    <scope>NUCLEOTIDE SEQUENCE</scope>
    <source>
        <strain evidence="2">UP504</strain>
    </source>
</reference>
<evidence type="ECO:0000313" key="3">
    <source>
        <dbReference type="Proteomes" id="UP000886523"/>
    </source>
</evidence>
<accession>A0A9P6B9L4</accession>
<evidence type="ECO:0000256" key="1">
    <source>
        <dbReference type="SAM" id="MobiDB-lite"/>
    </source>
</evidence>
<dbReference type="Proteomes" id="UP000886523">
    <property type="component" value="Unassembled WGS sequence"/>
</dbReference>
<dbReference type="EMBL" id="MU128913">
    <property type="protein sequence ID" value="KAF9520136.1"/>
    <property type="molecule type" value="Genomic_DNA"/>
</dbReference>
<name>A0A9P6B9L4_9AGAM</name>
<dbReference type="AlphaFoldDB" id="A0A9P6B9L4"/>
<feature type="compositionally biased region" description="Polar residues" evidence="1">
    <location>
        <begin position="33"/>
        <end position="42"/>
    </location>
</feature>
<organism evidence="2 3">
    <name type="scientific">Hydnum rufescens UP504</name>
    <dbReference type="NCBI Taxonomy" id="1448309"/>
    <lineage>
        <taxon>Eukaryota</taxon>
        <taxon>Fungi</taxon>
        <taxon>Dikarya</taxon>
        <taxon>Basidiomycota</taxon>
        <taxon>Agaricomycotina</taxon>
        <taxon>Agaricomycetes</taxon>
        <taxon>Cantharellales</taxon>
        <taxon>Hydnaceae</taxon>
        <taxon>Hydnum</taxon>
    </lineage>
</organism>
<sequence>MAPKEQQYPLDARNPTMRTPPRSKMNHRPVQHLQPNTNTPGSILNPRTKPQVPATYAMGGKAWYHTPTKVGVWYSKYHMPAAAGVWYYQGASLHSNPSNENTDDTLREYRRGPTRNTDVHSHLGKCYKIKPWNACEMKAPTVYACKVLVSCKNF</sequence>
<evidence type="ECO:0000313" key="2">
    <source>
        <dbReference type="EMBL" id="KAF9520136.1"/>
    </source>
</evidence>
<comment type="caution">
    <text evidence="2">The sequence shown here is derived from an EMBL/GenBank/DDBJ whole genome shotgun (WGS) entry which is preliminary data.</text>
</comment>